<organism evidence="4 5">
    <name type="scientific">Phaeocystidibacter luteus</name>
    <dbReference type="NCBI Taxonomy" id="911197"/>
    <lineage>
        <taxon>Bacteria</taxon>
        <taxon>Pseudomonadati</taxon>
        <taxon>Bacteroidota</taxon>
        <taxon>Flavobacteriia</taxon>
        <taxon>Flavobacteriales</taxon>
        <taxon>Phaeocystidibacteraceae</taxon>
        <taxon>Phaeocystidibacter</taxon>
    </lineage>
</organism>
<keyword evidence="5" id="KW-1185">Reference proteome</keyword>
<feature type="transmembrane region" description="Helical" evidence="3">
    <location>
        <begin position="271"/>
        <end position="290"/>
    </location>
</feature>
<dbReference type="RefSeq" id="WP_151667155.1">
    <property type="nucleotide sequence ID" value="NZ_WBVO01000004.1"/>
</dbReference>
<accession>A0A6N6RGR5</accession>
<reference evidence="4 5" key="1">
    <citation type="submission" date="2019-09" db="EMBL/GenBank/DDBJ databases">
        <title>Genomes of family Cryomorphaceae.</title>
        <authorList>
            <person name="Bowman J.P."/>
        </authorList>
    </citation>
    <scope>NUCLEOTIDE SEQUENCE [LARGE SCALE GENOMIC DNA]</scope>
    <source>
        <strain evidence="4 5">LMG 25704</strain>
    </source>
</reference>
<dbReference type="Pfam" id="PF04087">
    <property type="entry name" value="DUF389"/>
    <property type="match status" value="1"/>
</dbReference>
<keyword evidence="3" id="KW-0812">Transmembrane</keyword>
<evidence type="ECO:0000313" key="4">
    <source>
        <dbReference type="EMBL" id="KAB2810366.1"/>
    </source>
</evidence>
<feature type="coiled-coil region" evidence="1">
    <location>
        <begin position="383"/>
        <end position="410"/>
    </location>
</feature>
<feature type="transmembrane region" description="Helical" evidence="3">
    <location>
        <begin position="137"/>
        <end position="159"/>
    </location>
</feature>
<dbReference type="EMBL" id="WBVO01000004">
    <property type="protein sequence ID" value="KAB2810366.1"/>
    <property type="molecule type" value="Genomic_DNA"/>
</dbReference>
<gene>
    <name evidence="4" type="ORF">F8C67_07200</name>
</gene>
<feature type="transmembrane region" description="Helical" evidence="3">
    <location>
        <begin position="171"/>
        <end position="190"/>
    </location>
</feature>
<evidence type="ECO:0000256" key="2">
    <source>
        <dbReference type="SAM" id="MobiDB-lite"/>
    </source>
</evidence>
<dbReference type="OrthoDB" id="9790659at2"/>
<feature type="transmembrane region" description="Helical" evidence="3">
    <location>
        <begin position="78"/>
        <end position="96"/>
    </location>
</feature>
<evidence type="ECO:0000256" key="3">
    <source>
        <dbReference type="SAM" id="Phobius"/>
    </source>
</evidence>
<keyword evidence="1" id="KW-0175">Coiled coil</keyword>
<evidence type="ECO:0000313" key="5">
    <source>
        <dbReference type="Proteomes" id="UP000468650"/>
    </source>
</evidence>
<name>A0A6N6RGR5_9FLAO</name>
<feature type="region of interest" description="Disordered" evidence="2">
    <location>
        <begin position="1"/>
        <end position="20"/>
    </location>
</feature>
<proteinExistence type="predicted"/>
<feature type="transmembrane region" description="Helical" evidence="3">
    <location>
        <begin position="197"/>
        <end position="219"/>
    </location>
</feature>
<sequence>MVEDKNQPADSSGEDISDAVVEEQLKKEEDVRKESEFYFRRFIRTFREFIKHRLSIIDNANPQSTIEGIEKDVEFRGFNLWILILSIFICSIGLNVNSPAVIVGAMLISPLMGPIMGVGLSVGINDIVLLKRSLRNWGVAVLMAILSSTLFFLIAPTIGTQSELLARTQPTLLDVMVAIFGGAAGILAGSRREKNNVIPGVAIATALMPPLCTAGYGIATGNLFHFGGAMYLFLINSIFISLATTLVVRYLKYPARKLADPLKEKRTRRIIIFVLIVFVLPSAYVFYNVVDRTYRLQKIEAFIAEDIHVDRAMMMDPEITFEGDAAIISLAFLGEQIPDKMIASWEKQAEARGLNNIVLNVVQVDNSAIAANGEEMQRIASSLIESQNTLQGKDSEIARLKDKLDKLAESGLPKDLIEGIRIYNPEISEIYAGQLQLSNATRDTICTLLIKFDPSLELEEAKELEIKTKLRAYVRSRLGSDTVFVTEL</sequence>
<feature type="transmembrane region" description="Helical" evidence="3">
    <location>
        <begin position="102"/>
        <end position="125"/>
    </location>
</feature>
<keyword evidence="3" id="KW-0472">Membrane</keyword>
<evidence type="ECO:0000256" key="1">
    <source>
        <dbReference type="SAM" id="Coils"/>
    </source>
</evidence>
<dbReference type="PANTHER" id="PTHR20992">
    <property type="entry name" value="AT15442P-RELATED"/>
    <property type="match status" value="1"/>
</dbReference>
<protein>
    <submittedName>
        <fullName evidence="4">DUF389 domain-containing protein</fullName>
    </submittedName>
</protein>
<feature type="transmembrane region" description="Helical" evidence="3">
    <location>
        <begin position="231"/>
        <end position="251"/>
    </location>
</feature>
<comment type="caution">
    <text evidence="4">The sequence shown here is derived from an EMBL/GenBank/DDBJ whole genome shotgun (WGS) entry which is preliminary data.</text>
</comment>
<dbReference type="InterPro" id="IPR005240">
    <property type="entry name" value="DUF389"/>
</dbReference>
<dbReference type="AlphaFoldDB" id="A0A6N6RGR5"/>
<dbReference type="PANTHER" id="PTHR20992:SF9">
    <property type="entry name" value="AT15442P-RELATED"/>
    <property type="match status" value="1"/>
</dbReference>
<keyword evidence="3" id="KW-1133">Transmembrane helix</keyword>
<dbReference type="Proteomes" id="UP000468650">
    <property type="component" value="Unassembled WGS sequence"/>
</dbReference>